<evidence type="ECO:0000313" key="3">
    <source>
        <dbReference type="EMBL" id="JAR91415.1"/>
    </source>
</evidence>
<feature type="domain" description="GIY-YIG" evidence="1">
    <location>
        <begin position="552"/>
        <end position="641"/>
    </location>
</feature>
<dbReference type="PANTHER" id="PTHR21301:SF10">
    <property type="entry name" value="REVERSE TRANSCRIPTASE DOMAIN-CONTAINING PROTEIN"/>
    <property type="match status" value="1"/>
</dbReference>
<dbReference type="Gene3D" id="3.40.1440.10">
    <property type="entry name" value="GIY-YIG endonuclease"/>
    <property type="match status" value="1"/>
</dbReference>
<dbReference type="PANTHER" id="PTHR21301">
    <property type="entry name" value="REVERSE TRANSCRIPTASE"/>
    <property type="match status" value="1"/>
</dbReference>
<accession>A0A147BM78</accession>
<dbReference type="Pfam" id="PF00078">
    <property type="entry name" value="RVT_1"/>
    <property type="match status" value="1"/>
</dbReference>
<dbReference type="InterPro" id="IPR000305">
    <property type="entry name" value="GIY-YIG_endonuc"/>
</dbReference>
<dbReference type="InterPro" id="IPR058912">
    <property type="entry name" value="HTH_animal"/>
</dbReference>
<organism evidence="3">
    <name type="scientific">Ixodes ricinus</name>
    <name type="common">Common tick</name>
    <name type="synonym">Acarus ricinus</name>
    <dbReference type="NCBI Taxonomy" id="34613"/>
    <lineage>
        <taxon>Eukaryota</taxon>
        <taxon>Metazoa</taxon>
        <taxon>Ecdysozoa</taxon>
        <taxon>Arthropoda</taxon>
        <taxon>Chelicerata</taxon>
        <taxon>Arachnida</taxon>
        <taxon>Acari</taxon>
        <taxon>Parasitiformes</taxon>
        <taxon>Ixodida</taxon>
        <taxon>Ixodoidea</taxon>
        <taxon>Ixodidae</taxon>
        <taxon>Ixodinae</taxon>
        <taxon>Ixodes</taxon>
    </lineage>
</organism>
<sequence>DPNLELYVRGIQKDVLTHCRRKDSNGKKSNLKPDEKKSLENLQQRDDIVIKPADKGGATVVMDTAMYKTEAIRQLSDKNFYTALTSDPTANYAATIARVLRRLHKENKIDDHLLGFLTPTDCKPGRFYLLPKIHKPGNPGRPIVSSNSTVTENLSNFVDYLIKDLPQTFNSYIKDTTHFLNLISNVDFPPNALLVTLDVSSLYTNIPHADGIQATASAYNRKKDKLVNSETLSKLLDLILNFNHFEFDNDHYLQINGTAMGTKMAPNYANVFMGVLEDSFLGQCALTPLLYKRYIDDIFIIWQHGLSDLLCFIDNFNQFHPTIKFTKSYSLTNINFLDVSVKLVDGVLSTTLFRKPTDSQQYLSFKSSHPRHSKTAIPYSQALRCRRICPNDDDLDRNLEQLREAFQGREYPTALVDNAIDKARAKDRNLMLSPGTTRNAPKNPVNLTLTYSNNLPAIRSILRKHQYLIEQSTKPKEIFPDAPRAVFRRPRNIRDNLVHAKLNKQSHSKPTGCKPCGKSPCKICCQMLSTNIVSSTNSHFRQTISSDVDCDSDNVIYLIECHKCKEQYIGQTKSTFRKRYNGHKSDVRCKPDLPVSKHFSRDGHVITEAKLVIMQSGFKTQTNREIRESFLIHKFQCKINKDLGTLSTIYSLNNHLPRHPRPA</sequence>
<dbReference type="InterPro" id="IPR035901">
    <property type="entry name" value="GIY-YIG_endonuc_sf"/>
</dbReference>
<dbReference type="Pfam" id="PF26215">
    <property type="entry name" value="HTH_animal"/>
    <property type="match status" value="1"/>
</dbReference>
<protein>
    <submittedName>
        <fullName evidence="3">Putative sm1</fullName>
    </submittedName>
</protein>
<dbReference type="CDD" id="cd10442">
    <property type="entry name" value="GIY-YIG_PLEs"/>
    <property type="match status" value="1"/>
</dbReference>
<dbReference type="AlphaFoldDB" id="A0A147BM78"/>
<feature type="non-terminal residue" evidence="3">
    <location>
        <position position="1"/>
    </location>
</feature>
<dbReference type="PROSITE" id="PS50164">
    <property type="entry name" value="GIY_YIG"/>
    <property type="match status" value="1"/>
</dbReference>
<name>A0A147BM78_IXORI</name>
<dbReference type="EMBL" id="GEGO01003989">
    <property type="protein sequence ID" value="JAR91415.1"/>
    <property type="molecule type" value="Transcribed_RNA"/>
</dbReference>
<dbReference type="PROSITE" id="PS50878">
    <property type="entry name" value="RT_POL"/>
    <property type="match status" value="1"/>
</dbReference>
<feature type="domain" description="Reverse transcriptase" evidence="2">
    <location>
        <begin position="111"/>
        <end position="352"/>
    </location>
</feature>
<proteinExistence type="predicted"/>
<evidence type="ECO:0000259" key="2">
    <source>
        <dbReference type="PROSITE" id="PS50878"/>
    </source>
</evidence>
<evidence type="ECO:0000259" key="1">
    <source>
        <dbReference type="PROSITE" id="PS50164"/>
    </source>
</evidence>
<dbReference type="InterPro" id="IPR000477">
    <property type="entry name" value="RT_dom"/>
</dbReference>
<reference evidence="3" key="1">
    <citation type="journal article" date="2018" name="PLoS Negl. Trop. Dis.">
        <title>Sialome diversity of ticks revealed by RNAseq of single tick salivary glands.</title>
        <authorList>
            <person name="Perner J."/>
            <person name="Kropackova S."/>
            <person name="Kopacek P."/>
            <person name="Ribeiro J.M."/>
        </authorList>
    </citation>
    <scope>NUCLEOTIDE SEQUENCE</scope>
    <source>
        <strain evidence="3">Siblings of single egg batch collected in Ceske Budejovice</strain>
        <tissue evidence="3">Salivary glands</tissue>
    </source>
</reference>